<accession>A0AAN7TUV6</accession>
<feature type="compositionally biased region" description="Low complexity" evidence="3">
    <location>
        <begin position="483"/>
        <end position="499"/>
    </location>
</feature>
<feature type="compositionally biased region" description="Polar residues" evidence="3">
    <location>
        <begin position="416"/>
        <end position="430"/>
    </location>
</feature>
<dbReference type="GO" id="GO:0005525">
    <property type="term" value="F:GTP binding"/>
    <property type="evidence" value="ECO:0007669"/>
    <property type="project" value="UniProtKB-KW"/>
</dbReference>
<evidence type="ECO:0008006" key="6">
    <source>
        <dbReference type="Google" id="ProtNLM"/>
    </source>
</evidence>
<evidence type="ECO:0000313" key="4">
    <source>
        <dbReference type="EMBL" id="KAK5580254.1"/>
    </source>
</evidence>
<keyword evidence="2" id="KW-0342">GTP-binding</keyword>
<evidence type="ECO:0000313" key="5">
    <source>
        <dbReference type="Proteomes" id="UP001344447"/>
    </source>
</evidence>
<keyword evidence="1" id="KW-0547">Nucleotide-binding</keyword>
<dbReference type="Proteomes" id="UP001344447">
    <property type="component" value="Unassembled WGS sequence"/>
</dbReference>
<feature type="compositionally biased region" description="Low complexity" evidence="3">
    <location>
        <begin position="183"/>
        <end position="226"/>
    </location>
</feature>
<dbReference type="InterPro" id="IPR027417">
    <property type="entry name" value="P-loop_NTPase"/>
</dbReference>
<dbReference type="GO" id="GO:0003924">
    <property type="term" value="F:GTPase activity"/>
    <property type="evidence" value="ECO:0007669"/>
    <property type="project" value="InterPro"/>
</dbReference>
<dbReference type="Gene3D" id="3.40.50.300">
    <property type="entry name" value="P-loop containing nucleotide triphosphate hydrolases"/>
    <property type="match status" value="1"/>
</dbReference>
<dbReference type="Pfam" id="PF00071">
    <property type="entry name" value="Ras"/>
    <property type="match status" value="1"/>
</dbReference>
<dbReference type="PANTHER" id="PTHR24073">
    <property type="entry name" value="DRAB5-RELATED"/>
    <property type="match status" value="1"/>
</dbReference>
<dbReference type="AlphaFoldDB" id="A0AAN7TUV6"/>
<dbReference type="EMBL" id="JAVFKY010000002">
    <property type="protein sequence ID" value="KAK5580254.1"/>
    <property type="molecule type" value="Genomic_DNA"/>
</dbReference>
<protein>
    <recommendedName>
        <fullName evidence="6">Rab GTPase domain-containing protein</fullName>
    </recommendedName>
</protein>
<evidence type="ECO:0000256" key="2">
    <source>
        <dbReference type="ARBA" id="ARBA00023134"/>
    </source>
</evidence>
<comment type="caution">
    <text evidence="4">The sequence shown here is derived from an EMBL/GenBank/DDBJ whole genome shotgun (WGS) entry which is preliminary data.</text>
</comment>
<dbReference type="PROSITE" id="PS51419">
    <property type="entry name" value="RAB"/>
    <property type="match status" value="1"/>
</dbReference>
<sequence>MSYLSNLRERIFGNGNNGTNNNNDSSSNNMNYSNDYGANDITFRSEFYQSVDRVRVLVIGDTAVGKSSLVHLICNDQALTRSPSWTVGCNTDVRIHEYHSKDYYIEFVDIGGSTKYKITRPILYHQISGIIVVYDLTNKISLKNVKKWIFDVLNKISPNQTSSNYKLKETESNQVLELENTTDSLSNSSVNINDNNNSNDNSGYYYQPPIQSPTTSTITTTTTTTQQTPNLRRLNFINSHSKKNLGAESTVNITNSIRPTFLSQTSLFLPSNTQSPTIQSPINTNKKKSININNNNNSYGNCKSLNNIPVLIMGNKCDLYFDRQSIESDSLGKLSLLVSAKSSQTFSQSSYNLSRLEIFYNKMISNLISNKRGGNPTHMSFNNQIYNTFLNSPSPTNNNNNNNSNNNNNNSANINYMQQSPPIYSSQHSYPTENDYYNLNNSNIQSNSPPSTPPPQLFNQYITSNFTPQQLMPPPSFIPTHNNNNNNNNTNNIIVNNNNKTPLRSRSTSFERSAKNF</sequence>
<proteinExistence type="predicted"/>
<dbReference type="InterPro" id="IPR001806">
    <property type="entry name" value="Small_GTPase"/>
</dbReference>
<keyword evidence="5" id="KW-1185">Reference proteome</keyword>
<dbReference type="SUPFAM" id="SSF52540">
    <property type="entry name" value="P-loop containing nucleoside triphosphate hydrolases"/>
    <property type="match status" value="1"/>
</dbReference>
<feature type="compositionally biased region" description="Low complexity" evidence="3">
    <location>
        <begin position="391"/>
        <end position="415"/>
    </location>
</feature>
<gene>
    <name evidence="4" type="ORF">RB653_000269</name>
</gene>
<reference evidence="4 5" key="1">
    <citation type="submission" date="2023-11" db="EMBL/GenBank/DDBJ databases">
        <title>Dfirmibasis_genome.</title>
        <authorList>
            <person name="Edelbroek B."/>
            <person name="Kjellin J."/>
            <person name="Jerlstrom-Hultqvist J."/>
            <person name="Soderbom F."/>
        </authorList>
    </citation>
    <scope>NUCLEOTIDE SEQUENCE [LARGE SCALE GENOMIC DNA]</scope>
    <source>
        <strain evidence="4 5">TNS-C-14</strain>
    </source>
</reference>
<evidence type="ECO:0000256" key="3">
    <source>
        <dbReference type="SAM" id="MobiDB-lite"/>
    </source>
</evidence>
<feature type="region of interest" description="Disordered" evidence="3">
    <location>
        <begin position="182"/>
        <end position="226"/>
    </location>
</feature>
<organism evidence="4 5">
    <name type="scientific">Dictyostelium firmibasis</name>
    <dbReference type="NCBI Taxonomy" id="79012"/>
    <lineage>
        <taxon>Eukaryota</taxon>
        <taxon>Amoebozoa</taxon>
        <taxon>Evosea</taxon>
        <taxon>Eumycetozoa</taxon>
        <taxon>Dictyostelia</taxon>
        <taxon>Dictyosteliales</taxon>
        <taxon>Dictyosteliaceae</taxon>
        <taxon>Dictyostelium</taxon>
    </lineage>
</organism>
<name>A0AAN7TUV6_9MYCE</name>
<dbReference type="SMART" id="SM00173">
    <property type="entry name" value="RAS"/>
    <property type="match status" value="1"/>
</dbReference>
<dbReference type="SMART" id="SM00175">
    <property type="entry name" value="RAB"/>
    <property type="match status" value="1"/>
</dbReference>
<feature type="region of interest" description="Disordered" evidence="3">
    <location>
        <begin position="388"/>
        <end position="430"/>
    </location>
</feature>
<feature type="region of interest" description="Disordered" evidence="3">
    <location>
        <begin position="483"/>
        <end position="517"/>
    </location>
</feature>
<feature type="compositionally biased region" description="Polar residues" evidence="3">
    <location>
        <begin position="500"/>
        <end position="511"/>
    </location>
</feature>
<evidence type="ECO:0000256" key="1">
    <source>
        <dbReference type="ARBA" id="ARBA00022741"/>
    </source>
</evidence>